<proteinExistence type="predicted"/>
<evidence type="ECO:0000313" key="2">
    <source>
        <dbReference type="Proteomes" id="UP000000657"/>
    </source>
</evidence>
<organism evidence="1 2">
    <name type="scientific">Frankia alni (strain DSM 45986 / CECT 9034 / ACN14a)</name>
    <dbReference type="NCBI Taxonomy" id="326424"/>
    <lineage>
        <taxon>Bacteria</taxon>
        <taxon>Bacillati</taxon>
        <taxon>Actinomycetota</taxon>
        <taxon>Actinomycetes</taxon>
        <taxon>Frankiales</taxon>
        <taxon>Frankiaceae</taxon>
        <taxon>Frankia</taxon>
    </lineage>
</organism>
<dbReference type="KEGG" id="fal:FRAAL5956"/>
<evidence type="ECO:0000313" key="1">
    <source>
        <dbReference type="EMBL" id="CAJ64581.1"/>
    </source>
</evidence>
<sequence length="148" mass="16076">MRASNLRYPGVRSSIRTAEERQSTTRHEDVVVRDHVLFTNVEPCCLFLGPQISRRSCTVVGPADEVVEAVTGLLMSCHYFCRRPGRGAAGVAWREERPDLVEAVAQPSVACVISRDVEREAIIDALIDELRPLLGGIGSSAAGSRSTA</sequence>
<dbReference type="Proteomes" id="UP000000657">
    <property type="component" value="Chromosome"/>
</dbReference>
<dbReference type="STRING" id="326424.FRAAL5956"/>
<dbReference type="HOGENOM" id="CLU_1756126_0_0_11"/>
<reference evidence="1 2" key="1">
    <citation type="journal article" date="2007" name="Genome Res.">
        <title>Genome characteristics of facultatively symbiotic Frankia sp. strains reflect host range and host plant biogeography.</title>
        <authorList>
            <person name="Normand P."/>
            <person name="Lapierre P."/>
            <person name="Tisa L.S."/>
            <person name="Gogarten J.P."/>
            <person name="Alloisio N."/>
            <person name="Bagnarol E."/>
            <person name="Bassi C.A."/>
            <person name="Berry A.M."/>
            <person name="Bickhart D.M."/>
            <person name="Choisne N."/>
            <person name="Couloux A."/>
            <person name="Cournoyer B."/>
            <person name="Cruveiller S."/>
            <person name="Daubin V."/>
            <person name="Demange N."/>
            <person name="Francino M.P."/>
            <person name="Goltsman E."/>
            <person name="Huang Y."/>
            <person name="Kopp O.R."/>
            <person name="Labarre L."/>
            <person name="Lapidus A."/>
            <person name="Lavire C."/>
            <person name="Marechal J."/>
            <person name="Martinez M."/>
            <person name="Mastronunzio J.E."/>
            <person name="Mullin B.C."/>
            <person name="Niemann J."/>
            <person name="Pujic P."/>
            <person name="Rawnsley T."/>
            <person name="Rouy Z."/>
            <person name="Schenowitz C."/>
            <person name="Sellstedt A."/>
            <person name="Tavares F."/>
            <person name="Tomkins J.P."/>
            <person name="Vallenet D."/>
            <person name="Valverde C."/>
            <person name="Wall L.G."/>
            <person name="Wang Y."/>
            <person name="Medigue C."/>
            <person name="Benson D.R."/>
        </authorList>
    </citation>
    <scope>NUCLEOTIDE SEQUENCE [LARGE SCALE GENOMIC DNA]</scope>
    <source>
        <strain evidence="2">DSM 45986 / CECT 9034 / ACN14a</strain>
    </source>
</reference>
<protein>
    <submittedName>
        <fullName evidence="1">Uncharacterized protein</fullName>
    </submittedName>
</protein>
<accession>Q0RD91</accession>
<dbReference type="RefSeq" id="WP_011607013.1">
    <property type="nucleotide sequence ID" value="NC_008278.1"/>
</dbReference>
<name>Q0RD91_FRAAA</name>
<keyword evidence="2" id="KW-1185">Reference proteome</keyword>
<gene>
    <name evidence="1" type="ordered locus">FRAAL5956</name>
</gene>
<dbReference type="EMBL" id="CT573213">
    <property type="protein sequence ID" value="CAJ64581.1"/>
    <property type="molecule type" value="Genomic_DNA"/>
</dbReference>
<dbReference type="AlphaFoldDB" id="Q0RD91"/>